<keyword evidence="2" id="KW-0812">Transmembrane</keyword>
<gene>
    <name evidence="3" type="ORF">CAPTEDRAFT_209354</name>
</gene>
<organism evidence="3">
    <name type="scientific">Capitella teleta</name>
    <name type="common">Polychaete worm</name>
    <dbReference type="NCBI Taxonomy" id="283909"/>
    <lineage>
        <taxon>Eukaryota</taxon>
        <taxon>Metazoa</taxon>
        <taxon>Spiralia</taxon>
        <taxon>Lophotrochozoa</taxon>
        <taxon>Annelida</taxon>
        <taxon>Polychaeta</taxon>
        <taxon>Sedentaria</taxon>
        <taxon>Scolecida</taxon>
        <taxon>Capitellidae</taxon>
        <taxon>Capitella</taxon>
    </lineage>
</organism>
<dbReference type="EMBL" id="KB309354">
    <property type="protein sequence ID" value="ELT94694.1"/>
    <property type="molecule type" value="Genomic_DNA"/>
</dbReference>
<reference evidence="5" key="1">
    <citation type="submission" date="2012-12" db="EMBL/GenBank/DDBJ databases">
        <authorList>
            <person name="Hellsten U."/>
            <person name="Grimwood J."/>
            <person name="Chapman J.A."/>
            <person name="Shapiro H."/>
            <person name="Aerts A."/>
            <person name="Otillar R.P."/>
            <person name="Terry A.Y."/>
            <person name="Boore J.L."/>
            <person name="Simakov O."/>
            <person name="Marletaz F."/>
            <person name="Cho S.-J."/>
            <person name="Edsinger-Gonzales E."/>
            <person name="Havlak P."/>
            <person name="Kuo D.-H."/>
            <person name="Larsson T."/>
            <person name="Lv J."/>
            <person name="Arendt D."/>
            <person name="Savage R."/>
            <person name="Osoegawa K."/>
            <person name="de Jong P."/>
            <person name="Lindberg D.R."/>
            <person name="Seaver E.C."/>
            <person name="Weisblat D.A."/>
            <person name="Putnam N.H."/>
            <person name="Grigoriev I.V."/>
            <person name="Rokhsar D.S."/>
        </authorList>
    </citation>
    <scope>NUCLEOTIDE SEQUENCE</scope>
    <source>
        <strain evidence="5">I ESC-2004</strain>
    </source>
</reference>
<accession>R7TM10</accession>
<reference evidence="4" key="3">
    <citation type="submission" date="2015-06" db="UniProtKB">
        <authorList>
            <consortium name="EnsemblMetazoa"/>
        </authorList>
    </citation>
    <scope>IDENTIFICATION</scope>
</reference>
<feature type="transmembrane region" description="Helical" evidence="2">
    <location>
        <begin position="198"/>
        <end position="216"/>
    </location>
</feature>
<evidence type="ECO:0000256" key="2">
    <source>
        <dbReference type="SAM" id="Phobius"/>
    </source>
</evidence>
<keyword evidence="2" id="KW-0472">Membrane</keyword>
<sequence>MSSYSTGPTDAMPTTGTTWDTNNATQTSTIHALMTQDITAWYTFALISLNVVLLVGFVLNLVTAIAYVKSPLLSRGKPIHQLIFNRTAGDVITCLASQSFVLLLYTDAEQRYIVGRKFQCIASMAGMMISISTRDDDGSDPDYPIGLNTMIGFVTLLNILLSIMVNIAKRITGTMSAFQVMTKSSQRQIKSTRSEMKIVRIVFLAVDVLFLTWIPHNTLANVAESYVSKQQTPPFGLVLGWHMTNKPRRFRNFCGSFDLFPAEQRMSLDCLESVWPLREQESVSLLT</sequence>
<feature type="transmembrane region" description="Helical" evidence="2">
    <location>
        <begin position="88"/>
        <end position="106"/>
    </location>
</feature>
<proteinExistence type="predicted"/>
<dbReference type="EMBL" id="AMQN01012183">
    <property type="status" value="NOT_ANNOTATED_CDS"/>
    <property type="molecule type" value="Genomic_DNA"/>
</dbReference>
<dbReference type="AlphaFoldDB" id="R7TM10"/>
<dbReference type="EnsemblMetazoa" id="CapteT209354">
    <property type="protein sequence ID" value="CapteP209354"/>
    <property type="gene ID" value="CapteG209354"/>
</dbReference>
<keyword evidence="5" id="KW-1185">Reference proteome</keyword>
<feature type="region of interest" description="Disordered" evidence="1">
    <location>
        <begin position="1"/>
        <end position="20"/>
    </location>
</feature>
<evidence type="ECO:0000256" key="1">
    <source>
        <dbReference type="SAM" id="MobiDB-lite"/>
    </source>
</evidence>
<dbReference type="HOGENOM" id="CLU_970592_0_0_1"/>
<feature type="transmembrane region" description="Helical" evidence="2">
    <location>
        <begin position="41"/>
        <end position="68"/>
    </location>
</feature>
<dbReference type="OrthoDB" id="6147321at2759"/>
<keyword evidence="2" id="KW-1133">Transmembrane helix</keyword>
<protein>
    <submittedName>
        <fullName evidence="3 4">Uncharacterized protein</fullName>
    </submittedName>
</protein>
<evidence type="ECO:0000313" key="5">
    <source>
        <dbReference type="Proteomes" id="UP000014760"/>
    </source>
</evidence>
<evidence type="ECO:0000313" key="3">
    <source>
        <dbReference type="EMBL" id="ELT94694.1"/>
    </source>
</evidence>
<name>R7TM10_CAPTE</name>
<evidence type="ECO:0000313" key="4">
    <source>
        <dbReference type="EnsemblMetazoa" id="CapteP209354"/>
    </source>
</evidence>
<reference evidence="3 5" key="2">
    <citation type="journal article" date="2013" name="Nature">
        <title>Insights into bilaterian evolution from three spiralian genomes.</title>
        <authorList>
            <person name="Simakov O."/>
            <person name="Marletaz F."/>
            <person name="Cho S.J."/>
            <person name="Edsinger-Gonzales E."/>
            <person name="Havlak P."/>
            <person name="Hellsten U."/>
            <person name="Kuo D.H."/>
            <person name="Larsson T."/>
            <person name="Lv J."/>
            <person name="Arendt D."/>
            <person name="Savage R."/>
            <person name="Osoegawa K."/>
            <person name="de Jong P."/>
            <person name="Grimwood J."/>
            <person name="Chapman J.A."/>
            <person name="Shapiro H."/>
            <person name="Aerts A."/>
            <person name="Otillar R.P."/>
            <person name="Terry A.Y."/>
            <person name="Boore J.L."/>
            <person name="Grigoriev I.V."/>
            <person name="Lindberg D.R."/>
            <person name="Seaver E.C."/>
            <person name="Weisblat D.A."/>
            <person name="Putnam N.H."/>
            <person name="Rokhsar D.S."/>
        </authorList>
    </citation>
    <scope>NUCLEOTIDE SEQUENCE</scope>
    <source>
        <strain evidence="3 5">I ESC-2004</strain>
    </source>
</reference>
<feature type="transmembrane region" description="Helical" evidence="2">
    <location>
        <begin position="145"/>
        <end position="168"/>
    </location>
</feature>
<dbReference type="Proteomes" id="UP000014760">
    <property type="component" value="Unassembled WGS sequence"/>
</dbReference>